<evidence type="ECO:0000256" key="8">
    <source>
        <dbReference type="ARBA" id="ARBA00048679"/>
    </source>
</evidence>
<keyword evidence="5" id="KW-0418">Kinase</keyword>
<evidence type="ECO:0000256" key="2">
    <source>
        <dbReference type="ARBA" id="ARBA00022527"/>
    </source>
</evidence>
<dbReference type="Gene3D" id="3.50.70.10">
    <property type="match status" value="1"/>
</dbReference>
<dbReference type="FunFam" id="3.30.200.20:FF:000075">
    <property type="entry name" value="Probable serine/threonine-protein kinase WNK1"/>
    <property type="match status" value="1"/>
</dbReference>
<evidence type="ECO:0000256" key="7">
    <source>
        <dbReference type="ARBA" id="ARBA00047899"/>
    </source>
</evidence>
<dbReference type="AlphaFoldDB" id="A0AAD8M1R4"/>
<dbReference type="InterPro" id="IPR050588">
    <property type="entry name" value="WNK_Ser-Thr_kinase"/>
</dbReference>
<evidence type="ECO:0000256" key="6">
    <source>
        <dbReference type="ARBA" id="ARBA00022840"/>
    </source>
</evidence>
<comment type="similarity">
    <text evidence="1 9">Belongs to the chalcone isomerase family.</text>
</comment>
<dbReference type="PROSITE" id="PS50011">
    <property type="entry name" value="PROTEIN_KINASE_DOM"/>
    <property type="match status" value="1"/>
</dbReference>
<dbReference type="InterPro" id="IPR036298">
    <property type="entry name" value="Chalcone_isomerase_sf"/>
</dbReference>
<evidence type="ECO:0000259" key="10">
    <source>
        <dbReference type="PROSITE" id="PS50011"/>
    </source>
</evidence>
<keyword evidence="2" id="KW-0723">Serine/threonine-protein kinase</keyword>
<dbReference type="Pfam" id="PF02431">
    <property type="entry name" value="Chalcone"/>
    <property type="match status" value="1"/>
</dbReference>
<dbReference type="SUPFAM" id="SSF56112">
    <property type="entry name" value="Protein kinase-like (PK-like)"/>
    <property type="match status" value="1"/>
</dbReference>
<dbReference type="GO" id="GO:0004674">
    <property type="term" value="F:protein serine/threonine kinase activity"/>
    <property type="evidence" value="ECO:0007669"/>
    <property type="project" value="UniProtKB-KW"/>
</dbReference>
<dbReference type="GO" id="GO:0016872">
    <property type="term" value="F:intramolecular lyase activity"/>
    <property type="evidence" value="ECO:0007669"/>
    <property type="project" value="InterPro"/>
</dbReference>
<gene>
    <name evidence="11" type="ORF">POM88_049643</name>
</gene>
<dbReference type="Proteomes" id="UP001237642">
    <property type="component" value="Unassembled WGS sequence"/>
</dbReference>
<protein>
    <recommendedName>
        <fullName evidence="9">Chalcone-flavonone isomerase family protein</fullName>
    </recommendedName>
</protein>
<evidence type="ECO:0000256" key="1">
    <source>
        <dbReference type="ARBA" id="ARBA00007166"/>
    </source>
</evidence>
<proteinExistence type="inferred from homology"/>
<evidence type="ECO:0000313" key="11">
    <source>
        <dbReference type="EMBL" id="KAK1356387.1"/>
    </source>
</evidence>
<dbReference type="InterPro" id="IPR016087">
    <property type="entry name" value="Chalcone_isomerase"/>
</dbReference>
<dbReference type="InterPro" id="IPR016089">
    <property type="entry name" value="Chalcone_isomerase_bundle_sf"/>
</dbReference>
<accession>A0AAD8M1R4</accession>
<keyword evidence="12" id="KW-1185">Reference proteome</keyword>
<dbReference type="SUPFAM" id="SSF54626">
    <property type="entry name" value="Chalcone isomerase"/>
    <property type="match status" value="1"/>
</dbReference>
<dbReference type="PANTHER" id="PTHR13902">
    <property type="entry name" value="SERINE/THREONINE-PROTEIN KINASE WNK WITH NO LYSINE -RELATED"/>
    <property type="match status" value="1"/>
</dbReference>
<feature type="domain" description="Protein kinase" evidence="10">
    <location>
        <begin position="19"/>
        <end position="319"/>
    </location>
</feature>
<dbReference type="InterPro" id="IPR016088">
    <property type="entry name" value="Chalcone_isomerase_3-sand"/>
</dbReference>
<keyword evidence="4" id="KW-0547">Nucleotide-binding</keyword>
<dbReference type="EMBL" id="JAUIZM010000011">
    <property type="protein sequence ID" value="KAK1356387.1"/>
    <property type="molecule type" value="Genomic_DNA"/>
</dbReference>
<comment type="catalytic activity">
    <reaction evidence="8">
        <text>L-seryl-[protein] + ATP = O-phospho-L-seryl-[protein] + ADP + H(+)</text>
        <dbReference type="Rhea" id="RHEA:17989"/>
        <dbReference type="Rhea" id="RHEA-COMP:9863"/>
        <dbReference type="Rhea" id="RHEA-COMP:11604"/>
        <dbReference type="ChEBI" id="CHEBI:15378"/>
        <dbReference type="ChEBI" id="CHEBI:29999"/>
        <dbReference type="ChEBI" id="CHEBI:30616"/>
        <dbReference type="ChEBI" id="CHEBI:83421"/>
        <dbReference type="ChEBI" id="CHEBI:456216"/>
        <dbReference type="EC" id="2.7.11.1"/>
    </reaction>
</comment>
<name>A0AAD8M1R4_9APIA</name>
<dbReference type="Pfam" id="PF00069">
    <property type="entry name" value="Pkinase"/>
    <property type="match status" value="1"/>
</dbReference>
<comment type="caution">
    <text evidence="11">The sequence shown here is derived from an EMBL/GenBank/DDBJ whole genome shotgun (WGS) entry which is preliminary data.</text>
</comment>
<reference evidence="11" key="1">
    <citation type="submission" date="2023-02" db="EMBL/GenBank/DDBJ databases">
        <title>Genome of toxic invasive species Heracleum sosnowskyi carries increased number of genes despite the absence of recent whole-genome duplications.</title>
        <authorList>
            <person name="Schelkunov M."/>
            <person name="Shtratnikova V."/>
            <person name="Makarenko M."/>
            <person name="Klepikova A."/>
            <person name="Omelchenko D."/>
            <person name="Novikova G."/>
            <person name="Obukhova E."/>
            <person name="Bogdanov V."/>
            <person name="Penin A."/>
            <person name="Logacheva M."/>
        </authorList>
    </citation>
    <scope>NUCLEOTIDE SEQUENCE</scope>
    <source>
        <strain evidence="11">Hsosn_3</strain>
        <tissue evidence="11">Leaf</tissue>
    </source>
</reference>
<keyword evidence="3" id="KW-0808">Transferase</keyword>
<sequence>MSGEMTLRSLVFLVGGFKDEYNEILGRGASKIVYRAFDEYEGIEVAWNQVKHFDFLQSPEDLERLYCKIYLLKTLKHSNIMKFYTSWVDPSNRNINFVTEMFTSGTLRQYRQRHKNVNIRALKHWCRQILQGLLYLHSHDPHIIHRDLKWYREKRFAIVGVKVYAARLYADLSILDELDATKGESDASLFDLIFRVPLGKSLQIVLVRYVDGKTFWDALDDAITPRIKSLTTIDESALSTFRSTFKKRALKKGTFIFLTWLNPTKMLVNVSTEGMPSGIDATIDSSNVTLALFDVFFGGEPVSPSLKASVASGLATALK</sequence>
<organism evidence="11 12">
    <name type="scientific">Heracleum sosnowskyi</name>
    <dbReference type="NCBI Taxonomy" id="360622"/>
    <lineage>
        <taxon>Eukaryota</taxon>
        <taxon>Viridiplantae</taxon>
        <taxon>Streptophyta</taxon>
        <taxon>Embryophyta</taxon>
        <taxon>Tracheophyta</taxon>
        <taxon>Spermatophyta</taxon>
        <taxon>Magnoliopsida</taxon>
        <taxon>eudicotyledons</taxon>
        <taxon>Gunneridae</taxon>
        <taxon>Pentapetalae</taxon>
        <taxon>asterids</taxon>
        <taxon>campanulids</taxon>
        <taxon>Apiales</taxon>
        <taxon>Apiaceae</taxon>
        <taxon>Apioideae</taxon>
        <taxon>apioid superclade</taxon>
        <taxon>Tordylieae</taxon>
        <taxon>Tordyliinae</taxon>
        <taxon>Heracleum</taxon>
    </lineage>
</organism>
<evidence type="ECO:0000256" key="3">
    <source>
        <dbReference type="ARBA" id="ARBA00022679"/>
    </source>
</evidence>
<evidence type="ECO:0000256" key="9">
    <source>
        <dbReference type="RuleBase" id="RU361158"/>
    </source>
</evidence>
<dbReference type="InterPro" id="IPR011009">
    <property type="entry name" value="Kinase-like_dom_sf"/>
</dbReference>
<dbReference type="GO" id="GO:0005524">
    <property type="term" value="F:ATP binding"/>
    <property type="evidence" value="ECO:0007669"/>
    <property type="project" value="UniProtKB-KW"/>
</dbReference>
<dbReference type="Gene3D" id="3.30.200.20">
    <property type="entry name" value="Phosphorylase Kinase, domain 1"/>
    <property type="match status" value="1"/>
</dbReference>
<evidence type="ECO:0000256" key="4">
    <source>
        <dbReference type="ARBA" id="ARBA00022741"/>
    </source>
</evidence>
<evidence type="ECO:0000256" key="5">
    <source>
        <dbReference type="ARBA" id="ARBA00022777"/>
    </source>
</evidence>
<dbReference type="Gene3D" id="1.10.890.20">
    <property type="match status" value="1"/>
</dbReference>
<comment type="catalytic activity">
    <reaction evidence="7">
        <text>L-threonyl-[protein] + ATP = O-phospho-L-threonyl-[protein] + ADP + H(+)</text>
        <dbReference type="Rhea" id="RHEA:46608"/>
        <dbReference type="Rhea" id="RHEA-COMP:11060"/>
        <dbReference type="Rhea" id="RHEA-COMP:11605"/>
        <dbReference type="ChEBI" id="CHEBI:15378"/>
        <dbReference type="ChEBI" id="CHEBI:30013"/>
        <dbReference type="ChEBI" id="CHEBI:30616"/>
        <dbReference type="ChEBI" id="CHEBI:61977"/>
        <dbReference type="ChEBI" id="CHEBI:456216"/>
        <dbReference type="EC" id="2.7.11.1"/>
    </reaction>
</comment>
<reference evidence="11" key="2">
    <citation type="submission" date="2023-05" db="EMBL/GenBank/DDBJ databases">
        <authorList>
            <person name="Schelkunov M.I."/>
        </authorList>
    </citation>
    <scope>NUCLEOTIDE SEQUENCE</scope>
    <source>
        <strain evidence="11">Hsosn_3</strain>
        <tissue evidence="11">Leaf</tissue>
    </source>
</reference>
<dbReference type="InterPro" id="IPR000719">
    <property type="entry name" value="Prot_kinase_dom"/>
</dbReference>
<keyword evidence="6" id="KW-0067">ATP-binding</keyword>
<evidence type="ECO:0000313" key="12">
    <source>
        <dbReference type="Proteomes" id="UP001237642"/>
    </source>
</evidence>
<dbReference type="Gene3D" id="1.10.510.10">
    <property type="entry name" value="Transferase(Phosphotransferase) domain 1"/>
    <property type="match status" value="1"/>
</dbReference>